<evidence type="ECO:0000313" key="2">
    <source>
        <dbReference type="EMBL" id="EGI67477.1"/>
    </source>
</evidence>
<evidence type="ECO:0000313" key="3">
    <source>
        <dbReference type="Proteomes" id="UP000007755"/>
    </source>
</evidence>
<organism evidence="3">
    <name type="scientific">Acromyrmex echinatior</name>
    <name type="common">Panamanian leafcutter ant</name>
    <name type="synonym">Acromyrmex octospinosus echinatior</name>
    <dbReference type="NCBI Taxonomy" id="103372"/>
    <lineage>
        <taxon>Eukaryota</taxon>
        <taxon>Metazoa</taxon>
        <taxon>Ecdysozoa</taxon>
        <taxon>Arthropoda</taxon>
        <taxon>Hexapoda</taxon>
        <taxon>Insecta</taxon>
        <taxon>Pterygota</taxon>
        <taxon>Neoptera</taxon>
        <taxon>Endopterygota</taxon>
        <taxon>Hymenoptera</taxon>
        <taxon>Apocrita</taxon>
        <taxon>Aculeata</taxon>
        <taxon>Formicoidea</taxon>
        <taxon>Formicidae</taxon>
        <taxon>Myrmicinae</taxon>
        <taxon>Acromyrmex</taxon>
    </lineage>
</organism>
<accession>F4WE39</accession>
<dbReference type="AlphaFoldDB" id="F4WE39"/>
<dbReference type="Proteomes" id="UP000007755">
    <property type="component" value="Unassembled WGS sequence"/>
</dbReference>
<proteinExistence type="predicted"/>
<protein>
    <submittedName>
        <fullName evidence="2">Uncharacterized protein</fullName>
    </submittedName>
</protein>
<name>F4WE39_ACREC</name>
<evidence type="ECO:0000256" key="1">
    <source>
        <dbReference type="SAM" id="MobiDB-lite"/>
    </source>
</evidence>
<keyword evidence="3" id="KW-1185">Reference proteome</keyword>
<dbReference type="EMBL" id="GL888102">
    <property type="protein sequence ID" value="EGI67477.1"/>
    <property type="molecule type" value="Genomic_DNA"/>
</dbReference>
<sequence>MHVPLQRMLARGTMRDEERKERSSAREQDKRIRKREEGEGEPKSPVADDFSRPFNQRRRNCVATQCA</sequence>
<feature type="region of interest" description="Disordered" evidence="1">
    <location>
        <begin position="1"/>
        <end position="67"/>
    </location>
</feature>
<gene>
    <name evidence="2" type="ORF">G5I_03870</name>
</gene>
<feature type="compositionally biased region" description="Basic and acidic residues" evidence="1">
    <location>
        <begin position="13"/>
        <end position="42"/>
    </location>
</feature>
<dbReference type="InParanoid" id="F4WE39"/>
<reference evidence="2" key="1">
    <citation type="submission" date="2011-02" db="EMBL/GenBank/DDBJ databases">
        <title>The genome of the leaf-cutting ant Acromyrmex echinatior suggests key adaptations to social evolution and fungus farming.</title>
        <authorList>
            <person name="Nygaard S."/>
            <person name="Zhang G."/>
        </authorList>
    </citation>
    <scope>NUCLEOTIDE SEQUENCE</scope>
</reference>